<sequence length="129" mass="14355">MQPTSYLTKSKFTHCLECPAKLYYPGGAEIPYSRDNSISLNLTNGFPADFLKLNIICTFNTKLDDIDPALLREGRLKGIHKFEKLSIPQAEKLADHLGKEIKINQPMTLAEVCNAGNMQRKVAVNGIGF</sequence>
<organism evidence="1 2">
    <name type="scientific">Gracilimonas mengyeensis</name>
    <dbReference type="NCBI Taxonomy" id="1302730"/>
    <lineage>
        <taxon>Bacteria</taxon>
        <taxon>Pseudomonadati</taxon>
        <taxon>Balneolota</taxon>
        <taxon>Balneolia</taxon>
        <taxon>Balneolales</taxon>
        <taxon>Balneolaceae</taxon>
        <taxon>Gracilimonas</taxon>
    </lineage>
</organism>
<dbReference type="RefSeq" id="WP_142453393.1">
    <property type="nucleotide sequence ID" value="NZ_FXTP01000002.1"/>
</dbReference>
<dbReference type="OrthoDB" id="9809379at2"/>
<protein>
    <submittedName>
        <fullName evidence="1">Uncharacterized protein</fullName>
    </submittedName>
</protein>
<reference evidence="1 2" key="1">
    <citation type="submission" date="2017-05" db="EMBL/GenBank/DDBJ databases">
        <authorList>
            <person name="Varghese N."/>
            <person name="Submissions S."/>
        </authorList>
    </citation>
    <scope>NUCLEOTIDE SEQUENCE [LARGE SCALE GENOMIC DNA]</scope>
    <source>
        <strain evidence="1 2">DSM 21985</strain>
    </source>
</reference>
<evidence type="ECO:0000313" key="1">
    <source>
        <dbReference type="EMBL" id="SMO48365.1"/>
    </source>
</evidence>
<name>A0A521BMN1_9BACT</name>
<dbReference type="AlphaFoldDB" id="A0A521BMN1"/>
<proteinExistence type="predicted"/>
<gene>
    <name evidence="1" type="ORF">SAMN06265219_102400</name>
</gene>
<dbReference type="EMBL" id="FXTP01000002">
    <property type="protein sequence ID" value="SMO48365.1"/>
    <property type="molecule type" value="Genomic_DNA"/>
</dbReference>
<evidence type="ECO:0000313" key="2">
    <source>
        <dbReference type="Proteomes" id="UP000317557"/>
    </source>
</evidence>
<dbReference type="Proteomes" id="UP000317557">
    <property type="component" value="Unassembled WGS sequence"/>
</dbReference>
<keyword evidence="2" id="KW-1185">Reference proteome</keyword>
<accession>A0A521BMN1</accession>